<dbReference type="InterPro" id="IPR006059">
    <property type="entry name" value="SBP"/>
</dbReference>
<evidence type="ECO:0000256" key="1">
    <source>
        <dbReference type="ARBA" id="ARBA00008520"/>
    </source>
</evidence>
<reference evidence="7" key="1">
    <citation type="journal article" date="2019" name="Int. J. Syst. Evol. Microbiol.">
        <title>The Global Catalogue of Microorganisms (GCM) 10K type strain sequencing project: providing services to taxonomists for standard genome sequencing and annotation.</title>
        <authorList>
            <consortium name="The Broad Institute Genomics Platform"/>
            <consortium name="The Broad Institute Genome Sequencing Center for Infectious Disease"/>
            <person name="Wu L."/>
            <person name="Ma J."/>
        </authorList>
    </citation>
    <scope>NUCLEOTIDE SEQUENCE [LARGE SCALE GENOMIC DNA]</scope>
    <source>
        <strain evidence="7">DT43</strain>
    </source>
</reference>
<comment type="similarity">
    <text evidence="1 5">Belongs to the bacterial solute-binding protein 1 family.</text>
</comment>
<dbReference type="InterPro" id="IPR006060">
    <property type="entry name" value="Maltose/Cyclodextrin-bd"/>
</dbReference>
<feature type="chain" id="PRO_5044981609" description="Maltodextrin-binding protein" evidence="5">
    <location>
        <begin position="23"/>
        <end position="419"/>
    </location>
</feature>
<accession>A0ABW0UFS9</accession>
<evidence type="ECO:0000256" key="5">
    <source>
        <dbReference type="RuleBase" id="RU365005"/>
    </source>
</evidence>
<organism evidence="6 7">
    <name type="scientific">Streptococcus caledonicus</name>
    <dbReference type="NCBI Taxonomy" id="2614158"/>
    <lineage>
        <taxon>Bacteria</taxon>
        <taxon>Bacillati</taxon>
        <taxon>Bacillota</taxon>
        <taxon>Bacilli</taxon>
        <taxon>Lactobacillales</taxon>
        <taxon>Streptococcaceae</taxon>
        <taxon>Streptococcus</taxon>
    </lineage>
</organism>
<keyword evidence="3 5" id="KW-0762">Sugar transport</keyword>
<evidence type="ECO:0000313" key="6">
    <source>
        <dbReference type="EMBL" id="MFC5630796.1"/>
    </source>
</evidence>
<gene>
    <name evidence="6" type="ORF">ACFPQ3_04160</name>
</gene>
<dbReference type="Proteomes" id="UP001596110">
    <property type="component" value="Unassembled WGS sequence"/>
</dbReference>
<dbReference type="Gene3D" id="3.40.190.10">
    <property type="entry name" value="Periplasmic binding protein-like II"/>
    <property type="match status" value="2"/>
</dbReference>
<protein>
    <recommendedName>
        <fullName evidence="5">Maltodextrin-binding protein</fullName>
    </recommendedName>
</protein>
<comment type="caution">
    <text evidence="6">The sequence shown here is derived from an EMBL/GenBank/DDBJ whole genome shotgun (WGS) entry which is preliminary data.</text>
</comment>
<feature type="signal peptide" evidence="5">
    <location>
        <begin position="1"/>
        <end position="22"/>
    </location>
</feature>
<dbReference type="SUPFAM" id="SSF53850">
    <property type="entry name" value="Periplasmic binding protein-like II"/>
    <property type="match status" value="1"/>
</dbReference>
<evidence type="ECO:0000256" key="4">
    <source>
        <dbReference type="ARBA" id="ARBA00022729"/>
    </source>
</evidence>
<dbReference type="PROSITE" id="PS51257">
    <property type="entry name" value="PROKAR_LIPOPROTEIN"/>
    <property type="match status" value="1"/>
</dbReference>
<keyword evidence="5" id="KW-1003">Cell membrane</keyword>
<keyword evidence="5" id="KW-0449">Lipoprotein</keyword>
<name>A0ABW0UFS9_9STRE</name>
<dbReference type="PANTHER" id="PTHR30061:SF50">
    <property type="entry name" value="MALTOSE_MALTODEXTRIN-BINDING PERIPLASMIC PROTEIN"/>
    <property type="match status" value="1"/>
</dbReference>
<dbReference type="RefSeq" id="WP_156805667.1">
    <property type="nucleotide sequence ID" value="NZ_JBHSOJ010000016.1"/>
</dbReference>
<sequence>MKWNWKKFAFGAVTLTSAVTLAACSSGSGDKEKTASEDKKIVVSVDTGYVDYIKSIEADFEKENGVDIEIKEEGMIDTLDKLSTDGPTGAAPDVFLAPYDRVGGLGADGQVAEVKLGNEADYDETAKKLVTLDGKIYGAPAVVESLILYYNKDLIKEAPKTFDELMALQKDAKYAFSGENGKAVGFLANWTNFYYAYGLTAGYGGYVFGENGTKASDLGLANKGAVEGLTYAKSWYDTWPQGMQDTTKAGDFITEQFTTGKTAAIIDGPWAAASLTEAGVNWGAAQIPTLANGGKYEAFGGGKAWVVSNYSKNMEVAQKFLDYVTNEANQSSFYDATQEIPANIKAREYATAKGNELTSAVIAQFANAQPMPNIPQMAEVWEPAATLFFDVASGNKKPEEAAKEAVSTIKEAIEQKYSE</sequence>
<dbReference type="PANTHER" id="PTHR30061">
    <property type="entry name" value="MALTOSE-BINDING PERIPLASMIC PROTEIN"/>
    <property type="match status" value="1"/>
</dbReference>
<dbReference type="EMBL" id="JBHSOJ010000016">
    <property type="protein sequence ID" value="MFC5630796.1"/>
    <property type="molecule type" value="Genomic_DNA"/>
</dbReference>
<keyword evidence="2 5" id="KW-0813">Transport</keyword>
<evidence type="ECO:0000256" key="3">
    <source>
        <dbReference type="ARBA" id="ARBA00022597"/>
    </source>
</evidence>
<comment type="subcellular location">
    <subcellularLocation>
        <location evidence="5">Cell membrane</location>
        <topology evidence="5">Lipid-anchor</topology>
    </subcellularLocation>
</comment>
<dbReference type="Pfam" id="PF13416">
    <property type="entry name" value="SBP_bac_8"/>
    <property type="match status" value="1"/>
</dbReference>
<keyword evidence="4 5" id="KW-0732">Signal</keyword>
<evidence type="ECO:0000313" key="7">
    <source>
        <dbReference type="Proteomes" id="UP001596110"/>
    </source>
</evidence>
<keyword evidence="5" id="KW-0472">Membrane</keyword>
<dbReference type="PRINTS" id="PR00181">
    <property type="entry name" value="MALTOSEBP"/>
</dbReference>
<proteinExistence type="inferred from homology"/>
<evidence type="ECO:0000256" key="2">
    <source>
        <dbReference type="ARBA" id="ARBA00022448"/>
    </source>
</evidence>
<keyword evidence="7" id="KW-1185">Reference proteome</keyword>